<feature type="region of interest" description="Disordered" evidence="1">
    <location>
        <begin position="1052"/>
        <end position="1230"/>
    </location>
</feature>
<feature type="compositionally biased region" description="Low complexity" evidence="1">
    <location>
        <begin position="708"/>
        <end position="734"/>
    </location>
</feature>
<gene>
    <name evidence="2" type="ORF">SLS59_003011</name>
</gene>
<feature type="region of interest" description="Disordered" evidence="1">
    <location>
        <begin position="167"/>
        <end position="222"/>
    </location>
</feature>
<evidence type="ECO:0000256" key="1">
    <source>
        <dbReference type="SAM" id="MobiDB-lite"/>
    </source>
</evidence>
<feature type="compositionally biased region" description="Basic and acidic residues" evidence="1">
    <location>
        <begin position="901"/>
        <end position="910"/>
    </location>
</feature>
<dbReference type="SUPFAM" id="SSF54001">
    <property type="entry name" value="Cysteine proteinases"/>
    <property type="match status" value="1"/>
</dbReference>
<feature type="compositionally biased region" description="Polar residues" evidence="1">
    <location>
        <begin position="1216"/>
        <end position="1230"/>
    </location>
</feature>
<feature type="compositionally biased region" description="Polar residues" evidence="1">
    <location>
        <begin position="1078"/>
        <end position="1095"/>
    </location>
</feature>
<feature type="compositionally biased region" description="Basic and acidic residues" evidence="1">
    <location>
        <begin position="691"/>
        <end position="703"/>
    </location>
</feature>
<comment type="caution">
    <text evidence="2">The sequence shown here is derived from an EMBL/GenBank/DDBJ whole genome shotgun (WGS) entry which is preliminary data.</text>
</comment>
<evidence type="ECO:0000313" key="3">
    <source>
        <dbReference type="Proteomes" id="UP001521222"/>
    </source>
</evidence>
<feature type="region of interest" description="Disordered" evidence="1">
    <location>
        <begin position="641"/>
        <end position="758"/>
    </location>
</feature>
<feature type="compositionally biased region" description="Polar residues" evidence="1">
    <location>
        <begin position="191"/>
        <end position="222"/>
    </location>
</feature>
<dbReference type="InterPro" id="IPR038765">
    <property type="entry name" value="Papain-like_cys_pep_sf"/>
</dbReference>
<organism evidence="2 3">
    <name type="scientific">Nothophoma quercina</name>
    <dbReference type="NCBI Taxonomy" id="749835"/>
    <lineage>
        <taxon>Eukaryota</taxon>
        <taxon>Fungi</taxon>
        <taxon>Dikarya</taxon>
        <taxon>Ascomycota</taxon>
        <taxon>Pezizomycotina</taxon>
        <taxon>Dothideomycetes</taxon>
        <taxon>Pleosporomycetidae</taxon>
        <taxon>Pleosporales</taxon>
        <taxon>Pleosporineae</taxon>
        <taxon>Didymellaceae</taxon>
        <taxon>Nothophoma</taxon>
    </lineage>
</organism>
<accession>A0ABR3RN72</accession>
<feature type="compositionally biased region" description="Basic and acidic residues" evidence="1">
    <location>
        <begin position="859"/>
        <end position="873"/>
    </location>
</feature>
<name>A0ABR3RN72_9PLEO</name>
<feature type="region of interest" description="Disordered" evidence="1">
    <location>
        <begin position="1385"/>
        <end position="1425"/>
    </location>
</feature>
<evidence type="ECO:0000313" key="2">
    <source>
        <dbReference type="EMBL" id="KAL1605890.1"/>
    </source>
</evidence>
<feature type="region of interest" description="Disordered" evidence="1">
    <location>
        <begin position="859"/>
        <end position="939"/>
    </location>
</feature>
<evidence type="ECO:0008006" key="4">
    <source>
        <dbReference type="Google" id="ProtNLM"/>
    </source>
</evidence>
<feature type="compositionally biased region" description="Basic and acidic residues" evidence="1">
    <location>
        <begin position="738"/>
        <end position="750"/>
    </location>
</feature>
<proteinExistence type="predicted"/>
<keyword evidence="3" id="KW-1185">Reference proteome</keyword>
<feature type="region of interest" description="Disordered" evidence="1">
    <location>
        <begin position="1"/>
        <end position="30"/>
    </location>
</feature>
<feature type="compositionally biased region" description="Basic and acidic residues" evidence="1">
    <location>
        <begin position="1145"/>
        <end position="1169"/>
    </location>
</feature>
<dbReference type="EMBL" id="JAKIXB020000008">
    <property type="protein sequence ID" value="KAL1605890.1"/>
    <property type="molecule type" value="Genomic_DNA"/>
</dbReference>
<feature type="compositionally biased region" description="Acidic residues" evidence="1">
    <location>
        <begin position="1118"/>
        <end position="1144"/>
    </location>
</feature>
<feature type="compositionally biased region" description="Low complexity" evidence="1">
    <location>
        <begin position="1104"/>
        <end position="1117"/>
    </location>
</feature>
<sequence>MTTNDANSDGRQTTGEGTTPSVPTASLPRSDRELLDEWLNNTYRRYPLEDGTEAIITVQELLDIVCTEVPECLIPDQTLTLSLELARKKWNRSNTVIISDINAQSLYHLGTGRDMRAEVLASCPALLPTLSKSEKRWTIIPCNDGFQQAAGIGEAYKEAALANDEAAAASAHAQADEPTRERGRTAVPEEVQSNTRVLRSSTQARDNESQRQLNDANKEQTTGTRLHGAHWGLLIIDKTEKVACWVDSYIKLERRSGYHNRFKMTMLPAAIVAGKVLCGFDTLLGEKNGFPTGGFTTSTLEYVPQQWDNNNYIGVDGGPCGPFTFAFLEHIFERATLLDRVGLRKMFPRSKQNRLKFNSMHARQEMRRLIQQESEQPDAMPLQLSLDLLRILNILSVDNVQRAVDAYRNKEVTPAMPTSSKRTALPASFKPDPTFLAAFEQDKVDNPEAYEDCAEDDEALMVFYTLQRSMDAHANSANGKNKESNITDIYLGRHLYRNVPLDNPTVWPAPETDQSIWPRTFRQLPDFATLKSLPLASWVNKNKEVRDHMDTDKKHSNTTTRAMLHVKFKKTFLAEPDNNFKAVWIHDQTVFNPHDPNYVTITELEDNNIKYGKLRLMMMRHYESDRLSNVLKELRKYRVETAAPDVNNSDSGGDDSGSADDGENNQGGMDNEIGDDLGQGGNQNGEPTDGDTFHYEYQNRTESHNNQADSAEGSDSGDNNSGSKNNVSGNNNADGSDDNGKENSGREKTNDVSLTTPIPRGLLDFRTMPEGELMTYVTSEMRDDPRVDIRHGDTRIEPNHVSWRALCFVDIGKRRFDNESDHDCQSLWFHDPLVFSEFQQQMVFTGAEIMNFMGNYYHPEKPTEKEEPQRREGLSFQPDFNDNATKDFDGLGSETEEDPDLHESTADKQQDSTNASTSAGTKRKHGTGEVSRAKRPRISDNFLTMSEGALASRVRDMPPIFGNELLDGRRELLEAKHVGHARVWLERMYGDGFEYMRNEDPLSDTSMTELNKWKFMLKKSYRKDQRGMRQFLEKILLKDPTIDGEVRLLGKQEQAESTEGISAAPKETTEGAAGSRKQPPSDSSTQQVTSTNGDPVTSAVGDNENSLDASSPLSSVPDSEDESDQESPSEDESSSESDGSESDDNSGRPDNSDKRRRDSEDSSRDEAHTSKKRRTNDTSLSNHSEVESDTDSNIDLNPPVPTEGVEEATPTDLPVSGTNTSPSSDSQATLADSAVETYVGRDVYFLDSSDSSIFLPWDDTRTGWPDGVTSLPDFATMGGIDGRLWQIANPDIVFKSIGNFTTYLAQLHMRFKRTWLHESNTNLVAVWVRDQSVFSPALRGELSSIGDLNIRSGEIRRRMMEAYEPEMLRRIESMPKPRPANPNITAHTGAFDDPESFNSNVHIGRTGRPGRSIQVDDSRLAPAPAGRYALRKDRKPSWKQLENAEVV</sequence>
<feature type="compositionally biased region" description="Polar residues" evidence="1">
    <location>
        <begin position="911"/>
        <end position="920"/>
    </location>
</feature>
<feature type="compositionally biased region" description="Basic and acidic residues" evidence="1">
    <location>
        <begin position="174"/>
        <end position="184"/>
    </location>
</feature>
<dbReference type="Proteomes" id="UP001521222">
    <property type="component" value="Unassembled WGS sequence"/>
</dbReference>
<reference evidence="2 3" key="1">
    <citation type="submission" date="2024-02" db="EMBL/GenBank/DDBJ databases">
        <title>De novo assembly and annotation of 12 fungi associated with fruit tree decline syndrome in Ontario, Canada.</title>
        <authorList>
            <person name="Sulman M."/>
            <person name="Ellouze W."/>
            <person name="Ilyukhin E."/>
        </authorList>
    </citation>
    <scope>NUCLEOTIDE SEQUENCE [LARGE SCALE GENOMIC DNA]</scope>
    <source>
        <strain evidence="2 3">M97-236</strain>
    </source>
</reference>
<protein>
    <recommendedName>
        <fullName evidence="4">Ubiquitin-like protease family profile domain-containing protein</fullName>
    </recommendedName>
</protein>
<feature type="compositionally biased region" description="Polar residues" evidence="1">
    <location>
        <begin position="1"/>
        <end position="24"/>
    </location>
</feature>